<feature type="transmembrane region" description="Helical" evidence="1">
    <location>
        <begin position="102"/>
        <end position="121"/>
    </location>
</feature>
<evidence type="ECO:0000256" key="1">
    <source>
        <dbReference type="SAM" id="Phobius"/>
    </source>
</evidence>
<proteinExistence type="predicted"/>
<dbReference type="Proteomes" id="UP001145072">
    <property type="component" value="Unassembled WGS sequence"/>
</dbReference>
<feature type="transmembrane region" description="Helical" evidence="1">
    <location>
        <begin position="76"/>
        <end position="95"/>
    </location>
</feature>
<feature type="transmembrane region" description="Helical" evidence="1">
    <location>
        <begin position="12"/>
        <end position="29"/>
    </location>
</feature>
<reference evidence="2" key="1">
    <citation type="submission" date="2022-06" db="EMBL/GenBank/DDBJ databases">
        <title>Aquibacillus sp. a new bacterium isolated from soil saline samples.</title>
        <authorList>
            <person name="Galisteo C."/>
            <person name="De La Haba R."/>
            <person name="Sanchez-Porro C."/>
            <person name="Ventosa A."/>
        </authorList>
    </citation>
    <scope>NUCLEOTIDE SEQUENCE</scope>
    <source>
        <strain evidence="2">JCM 12387</strain>
    </source>
</reference>
<comment type="caution">
    <text evidence="2">The sequence shown here is derived from an EMBL/GenBank/DDBJ whole genome shotgun (WGS) entry which is preliminary data.</text>
</comment>
<dbReference type="AlphaFoldDB" id="A0A9X3WMX2"/>
<keyword evidence="1" id="KW-0812">Transmembrane</keyword>
<feature type="transmembrane region" description="Helical" evidence="1">
    <location>
        <begin position="199"/>
        <end position="215"/>
    </location>
</feature>
<sequence>MKKNNVINNKSIPFFLLAAIHSLLLLLLLKRHKQRNVWFLFLTNTGFAYLFEYIILNLFRGYKYKPSIFKNRHVDAVFGAIFSQALYVPISATFLTLCKMKWYWKVIISIFYYVIEKFFIWLRVYKVNWWKPVYTFVLLNVYFYISDRFYLAFSKNRKWALAITHYLSIEVIYVSFLYASAIRRKVRFGRGNYHSWKEHFIIVPLYSLFISFIAMRNSGKPGLIKRISLIVYQLLIDFTLAHWGFLKLNTKYLLGALPVHIVMTFLSRFIYIKVYRKQGDGSAVSNVTNDFSK</sequence>
<feature type="transmembrane region" description="Helical" evidence="1">
    <location>
        <begin position="159"/>
        <end position="179"/>
    </location>
</feature>
<protein>
    <submittedName>
        <fullName evidence="2">Uncharacterized protein</fullName>
    </submittedName>
</protein>
<feature type="transmembrane region" description="Helical" evidence="1">
    <location>
        <begin position="36"/>
        <end position="56"/>
    </location>
</feature>
<accession>A0A9X3WMX2</accession>
<keyword evidence="1" id="KW-0472">Membrane</keyword>
<organism evidence="2 3">
    <name type="scientific">Aquibacillus koreensis</name>
    <dbReference type="NCBI Taxonomy" id="279446"/>
    <lineage>
        <taxon>Bacteria</taxon>
        <taxon>Bacillati</taxon>
        <taxon>Bacillota</taxon>
        <taxon>Bacilli</taxon>
        <taxon>Bacillales</taxon>
        <taxon>Bacillaceae</taxon>
        <taxon>Aquibacillus</taxon>
    </lineage>
</organism>
<gene>
    <name evidence="2" type="ORF">NC661_07710</name>
</gene>
<feature type="transmembrane region" description="Helical" evidence="1">
    <location>
        <begin position="252"/>
        <end position="271"/>
    </location>
</feature>
<keyword evidence="1" id="KW-1133">Transmembrane helix</keyword>
<feature type="transmembrane region" description="Helical" evidence="1">
    <location>
        <begin position="227"/>
        <end position="246"/>
    </location>
</feature>
<evidence type="ECO:0000313" key="3">
    <source>
        <dbReference type="Proteomes" id="UP001145072"/>
    </source>
</evidence>
<evidence type="ECO:0000313" key="2">
    <source>
        <dbReference type="EMBL" id="MDC3420256.1"/>
    </source>
</evidence>
<feature type="transmembrane region" description="Helical" evidence="1">
    <location>
        <begin position="133"/>
        <end position="152"/>
    </location>
</feature>
<dbReference type="RefSeq" id="WP_259868798.1">
    <property type="nucleotide sequence ID" value="NZ_JAMQJZ010000004.1"/>
</dbReference>
<dbReference type="EMBL" id="JAMQJZ010000004">
    <property type="protein sequence ID" value="MDC3420256.1"/>
    <property type="molecule type" value="Genomic_DNA"/>
</dbReference>
<keyword evidence="3" id="KW-1185">Reference proteome</keyword>
<name>A0A9X3WMX2_9BACI</name>